<dbReference type="Proteomes" id="UP000649617">
    <property type="component" value="Unassembled WGS sequence"/>
</dbReference>
<dbReference type="AlphaFoldDB" id="A0A812RWM0"/>
<dbReference type="EMBL" id="CAJNIZ010021646">
    <property type="protein sequence ID" value="CAE7454258.1"/>
    <property type="molecule type" value="Genomic_DNA"/>
</dbReference>
<comment type="caution">
    <text evidence="2">The sequence shown here is derived from an EMBL/GenBank/DDBJ whole genome shotgun (WGS) entry which is preliminary data.</text>
</comment>
<keyword evidence="3" id="KW-1185">Reference proteome</keyword>
<evidence type="ECO:0000256" key="1">
    <source>
        <dbReference type="SAM" id="MobiDB-lite"/>
    </source>
</evidence>
<protein>
    <recommendedName>
        <fullName evidence="4">Translin-associated factor X-interacting protein 1 N-terminal domain-containing protein</fullName>
    </recommendedName>
</protein>
<proteinExistence type="predicted"/>
<feature type="non-terminal residue" evidence="2">
    <location>
        <position position="106"/>
    </location>
</feature>
<evidence type="ECO:0008006" key="4">
    <source>
        <dbReference type="Google" id="ProtNLM"/>
    </source>
</evidence>
<evidence type="ECO:0000313" key="3">
    <source>
        <dbReference type="Proteomes" id="UP000649617"/>
    </source>
</evidence>
<feature type="region of interest" description="Disordered" evidence="1">
    <location>
        <begin position="46"/>
        <end position="80"/>
    </location>
</feature>
<reference evidence="2" key="1">
    <citation type="submission" date="2021-02" db="EMBL/GenBank/DDBJ databases">
        <authorList>
            <person name="Dougan E. K."/>
            <person name="Rhodes N."/>
            <person name="Thang M."/>
            <person name="Chan C."/>
        </authorList>
    </citation>
    <scope>NUCLEOTIDE SEQUENCE</scope>
</reference>
<accession>A0A812RWM0</accession>
<evidence type="ECO:0000313" key="2">
    <source>
        <dbReference type="EMBL" id="CAE7454258.1"/>
    </source>
</evidence>
<feature type="non-terminal residue" evidence="2">
    <location>
        <position position="1"/>
    </location>
</feature>
<name>A0A812RWM0_SYMPI</name>
<organism evidence="2 3">
    <name type="scientific">Symbiodinium pilosum</name>
    <name type="common">Dinoflagellate</name>
    <dbReference type="NCBI Taxonomy" id="2952"/>
    <lineage>
        <taxon>Eukaryota</taxon>
        <taxon>Sar</taxon>
        <taxon>Alveolata</taxon>
        <taxon>Dinophyceae</taxon>
        <taxon>Suessiales</taxon>
        <taxon>Symbiodiniaceae</taxon>
        <taxon>Symbiodinium</taxon>
    </lineage>
</organism>
<gene>
    <name evidence="2" type="ORF">SPIL2461_LOCUS11143</name>
</gene>
<dbReference type="OrthoDB" id="443116at2759"/>
<sequence>EHTAESLKIYSDLFEEVIERDRVFGTLLRKVKTAYDMHLQDREASVVPPMPGAEGLPKALPRGFATDPSLAAEAPDPSQPWELHRENQALKDLIERLHMELEEAVK</sequence>